<organism evidence="1 2">
    <name type="scientific">Leucogyrophana mollusca</name>
    <dbReference type="NCBI Taxonomy" id="85980"/>
    <lineage>
        <taxon>Eukaryota</taxon>
        <taxon>Fungi</taxon>
        <taxon>Dikarya</taxon>
        <taxon>Basidiomycota</taxon>
        <taxon>Agaricomycotina</taxon>
        <taxon>Agaricomycetes</taxon>
        <taxon>Agaricomycetidae</taxon>
        <taxon>Boletales</taxon>
        <taxon>Boletales incertae sedis</taxon>
        <taxon>Leucogyrophana</taxon>
    </lineage>
</organism>
<dbReference type="EMBL" id="MU266433">
    <property type="protein sequence ID" value="KAH7924121.1"/>
    <property type="molecule type" value="Genomic_DNA"/>
</dbReference>
<name>A0ACB8BFZ2_9AGAM</name>
<evidence type="ECO:0000313" key="1">
    <source>
        <dbReference type="EMBL" id="KAH7924121.1"/>
    </source>
</evidence>
<sequence>MAQQSVFPIHHGASDCAPRFRLIRAAGSTISFFPARWAFLVRKAIGSWVSFIPARRHRAPHRTPAYSTRITRRPPPQHPTRPNHPRPVRPSHTPSACNPPPPSTHPHLTSSFTPRPRPTPKAYPDLHTPYPTPHTPTPQRFTPDPGNTCTWPDRRVQLPPHPRNSDSRADTHAPRRHKFKIPPAATKSPPPPPPPFRTTDDPRPVPRGALHTTRPQNARDAAPNTGAEKAARRPSSGLSLSLSLSLYTHPKHPRPLSSSPGTGTKQ</sequence>
<dbReference type="Proteomes" id="UP000790709">
    <property type="component" value="Unassembled WGS sequence"/>
</dbReference>
<keyword evidence="2" id="KW-1185">Reference proteome</keyword>
<comment type="caution">
    <text evidence="1">The sequence shown here is derived from an EMBL/GenBank/DDBJ whole genome shotgun (WGS) entry which is preliminary data.</text>
</comment>
<reference evidence="1" key="1">
    <citation type="journal article" date="2021" name="New Phytol.">
        <title>Evolutionary innovations through gain and loss of genes in the ectomycorrhizal Boletales.</title>
        <authorList>
            <person name="Wu G."/>
            <person name="Miyauchi S."/>
            <person name="Morin E."/>
            <person name="Kuo A."/>
            <person name="Drula E."/>
            <person name="Varga T."/>
            <person name="Kohler A."/>
            <person name="Feng B."/>
            <person name="Cao Y."/>
            <person name="Lipzen A."/>
            <person name="Daum C."/>
            <person name="Hundley H."/>
            <person name="Pangilinan J."/>
            <person name="Johnson J."/>
            <person name="Barry K."/>
            <person name="LaButti K."/>
            <person name="Ng V."/>
            <person name="Ahrendt S."/>
            <person name="Min B."/>
            <person name="Choi I.G."/>
            <person name="Park H."/>
            <person name="Plett J.M."/>
            <person name="Magnuson J."/>
            <person name="Spatafora J.W."/>
            <person name="Nagy L.G."/>
            <person name="Henrissat B."/>
            <person name="Grigoriev I.V."/>
            <person name="Yang Z.L."/>
            <person name="Xu J."/>
            <person name="Martin F.M."/>
        </authorList>
    </citation>
    <scope>NUCLEOTIDE SEQUENCE</scope>
    <source>
        <strain evidence="1">KUC20120723A-06</strain>
    </source>
</reference>
<gene>
    <name evidence="1" type="ORF">BV22DRAFT_1130097</name>
</gene>
<protein>
    <submittedName>
        <fullName evidence="1">Uncharacterized protein</fullName>
    </submittedName>
</protein>
<evidence type="ECO:0000313" key="2">
    <source>
        <dbReference type="Proteomes" id="UP000790709"/>
    </source>
</evidence>
<accession>A0ACB8BFZ2</accession>
<proteinExistence type="predicted"/>